<dbReference type="PANTHER" id="PTHR47968">
    <property type="entry name" value="CENTROMERE PROTEIN E"/>
    <property type="match status" value="1"/>
</dbReference>
<dbReference type="GO" id="GO:0007018">
    <property type="term" value="P:microtubule-based movement"/>
    <property type="evidence" value="ECO:0007669"/>
    <property type="project" value="InterPro"/>
</dbReference>
<sequence>MFWLFGVYMKSGEIEKNEIYWKAEPPTTICQITTSEKPAAYSFDHVFDSKVENEYIYQEICSGIVRSVVDGFNGTIFAYGQTSSGKTFTMLGDKEKNVQGIMHYAVEDIFDLIQNMTNREFLLRVSYMEIYNETVRDLLTGEDNLKLQEENGQIKVNGLQEKLVQKPEQILHFIKNGECHRRTRETRMNEKSSRSHAIFRMIIESCVRGVEDAAVSVSQFNLVDLAGSERARHTGATGTRFKESVKINQSLLSLGQVIRQLSENENQFISYRDSKLTRILQNSLGGNSLTAIICTVTAACLDETQSTLKFAEQAKHIRNTPQVNEVLTEQALLKQYANKIKKLTAELEATKEEKSQQNRNLQEKIKYLEKQFVFQMNPLKAKSNRRETWGGTLDAARFRLQITSQNSFKNRTSFSRSRVGSCNLSILEEQCEDADGDEMFFPHQSAQQLKGSKRSSNSKRNSSLLPTADVAVQVEPVALCFSPKLPESECDEMKMMAERISYLEKELAELREFTTLERQIMESCSSSLDVCKAKNSISASDEGFPSHSESFSTNFHTSIFEEMEQRNAINEDSIFSPSGTSSIRFNEKKDDLFQYLESTMKMMGMRKNIDFPSASNDLNNNYKITLEMFYLILQYQCLTFKGCFKSEICKKIDGVLFNLRDVFKSFSDQTTSDETIENLINNFINQTDYLLKEIEMVSLDSDVDDKNEIINQSRPFDSIIGLSSFEKSPHILRNKNEIGKNNCTENMNMSSSLYKDGSIEENAANSVCDCEKLKSTIAALEKDIEVYENSFSVANSNKEEMKDKIAALEKQIEIYQTSTSDPDSENKKMKDKIVCLEKDIEVHLKTISDYKYDSNLKDKQITILKDKIEIQKQMIDSFENELTLKDKPECKCSLEVVSSIVPNNNTNSLITFKDQASQVAYMEGISLSSGLDESNVSERYASNLSMDLSSNCDRSINESKVSVNEQHSEEVCQQTSQILPLTNSEKENWGEQLKTSFEATLKDLTELKLFTLEFMKRDMKKEYLVDMGSFDEQLDYPLTDQMKVEVTALKEMLLRLEFYLHARSDVEKNLTDFLESKLVEISVLEDKLAESESATKNKEADFDKLECALLSIEENVSELVQKLKSLGCVEDNINCFELEDDTTFSLHSNKSLNCIASIQRMVLEIDELINKTTVSVNDLSVKLKETQDNLNSLQSRHKETKSVQTVNDYDYLDLTQKLKEAEASTEKLDSEIKNLKSKLEILTKENDCLREELGRKTNFYDTKIEDMKIKFDAEKEEWDSKCVKETEEKYYRMIMDQESKFLEEKHQTELDFYKQISDYEKKLADQFDQLQEENRNNITDLKSKLNAEIEERYREKMKLDDKIRAREKDLTQYREYNSYLKSKCRELAVELKRCKEKAKSFEQKDNVLQEKNNEKSVDYKQTQTDDNRLEDNVSSSPDLCNQCKVFMQKISDLEAVHQSTVKKSEVLLAKLQNDLEAKKAKILSLDANNAKMVQEIVALRKELTTKSTLLPFCQCRGLACKVAEAQNSGKLESTEKGKAINLNPKNDKEKPTYLRDNLNSQDILQMEIVQDAIKKAREELTELLLAGGGGSGPANSMQCYYLQAKLNKKTRELDSLKTEMAKLKKHPLKQGFEVTNGSYKDIKGVEGNIFTPYTNPNNPLPEGEALHPKMQRRKVLKETNRKHVAPFPTSKEEMREERISDGKAYHYYFSSVSN</sequence>
<dbReference type="PANTHER" id="PTHR47968:SF75">
    <property type="entry name" value="CENTROMERE-ASSOCIATED PROTEIN E"/>
    <property type="match status" value="1"/>
</dbReference>
<keyword evidence="3 7" id="KW-0067">ATP-binding</keyword>
<feature type="coiled-coil region" evidence="8">
    <location>
        <begin position="1566"/>
        <end position="1626"/>
    </location>
</feature>
<dbReference type="Proteomes" id="UP000499080">
    <property type="component" value="Unassembled WGS sequence"/>
</dbReference>
<organism evidence="11 12">
    <name type="scientific">Araneus ventricosus</name>
    <name type="common">Orbweaver spider</name>
    <name type="synonym">Epeira ventricosa</name>
    <dbReference type="NCBI Taxonomy" id="182803"/>
    <lineage>
        <taxon>Eukaryota</taxon>
        <taxon>Metazoa</taxon>
        <taxon>Ecdysozoa</taxon>
        <taxon>Arthropoda</taxon>
        <taxon>Chelicerata</taxon>
        <taxon>Arachnida</taxon>
        <taxon>Araneae</taxon>
        <taxon>Araneomorphae</taxon>
        <taxon>Entelegynae</taxon>
        <taxon>Araneoidea</taxon>
        <taxon>Araneidae</taxon>
        <taxon>Araneus</taxon>
    </lineage>
</organism>
<comment type="subcellular location">
    <subcellularLocation>
        <location evidence="1">Cytoplasm</location>
        <location evidence="1">Cytoskeleton</location>
    </subcellularLocation>
</comment>
<feature type="domain" description="Kinesin motor" evidence="10">
    <location>
        <begin position="1"/>
        <end position="317"/>
    </location>
</feature>
<evidence type="ECO:0000256" key="7">
    <source>
        <dbReference type="PROSITE-ProRule" id="PRU00283"/>
    </source>
</evidence>
<evidence type="ECO:0000256" key="5">
    <source>
        <dbReference type="ARBA" id="ARBA00023175"/>
    </source>
</evidence>
<evidence type="ECO:0000313" key="12">
    <source>
        <dbReference type="Proteomes" id="UP000499080"/>
    </source>
</evidence>
<dbReference type="GO" id="GO:0000278">
    <property type="term" value="P:mitotic cell cycle"/>
    <property type="evidence" value="ECO:0007669"/>
    <property type="project" value="TreeGrafter"/>
</dbReference>
<evidence type="ECO:0000256" key="1">
    <source>
        <dbReference type="ARBA" id="ARBA00004245"/>
    </source>
</evidence>
<keyword evidence="12" id="KW-1185">Reference proteome</keyword>
<evidence type="ECO:0000256" key="8">
    <source>
        <dbReference type="SAM" id="Coils"/>
    </source>
</evidence>
<dbReference type="GO" id="GO:0005524">
    <property type="term" value="F:ATP binding"/>
    <property type="evidence" value="ECO:0007669"/>
    <property type="project" value="UniProtKB-UniRule"/>
</dbReference>
<feature type="region of interest" description="Disordered" evidence="9">
    <location>
        <begin position="1677"/>
        <end position="1696"/>
    </location>
</feature>
<dbReference type="OrthoDB" id="6428181at2759"/>
<dbReference type="PRINTS" id="PR00380">
    <property type="entry name" value="KINESINHEAVY"/>
</dbReference>
<dbReference type="InterPro" id="IPR027417">
    <property type="entry name" value="P-loop_NTPase"/>
</dbReference>
<feature type="compositionally biased region" description="Basic and acidic residues" evidence="9">
    <location>
        <begin position="1405"/>
        <end position="1431"/>
    </location>
</feature>
<feature type="coiled-coil region" evidence="8">
    <location>
        <begin position="326"/>
        <end position="371"/>
    </location>
</feature>
<keyword evidence="2 7" id="KW-0547">Nucleotide-binding</keyword>
<feature type="coiled-coil region" evidence="8">
    <location>
        <begin position="1461"/>
        <end position="1488"/>
    </location>
</feature>
<dbReference type="GO" id="GO:0005874">
    <property type="term" value="C:microtubule"/>
    <property type="evidence" value="ECO:0007669"/>
    <property type="project" value="TreeGrafter"/>
</dbReference>
<evidence type="ECO:0000256" key="2">
    <source>
        <dbReference type="ARBA" id="ARBA00022741"/>
    </source>
</evidence>
<dbReference type="EMBL" id="BGPR01001068">
    <property type="protein sequence ID" value="GBM44519.1"/>
    <property type="molecule type" value="Genomic_DNA"/>
</dbReference>
<keyword evidence="5 7" id="KW-0505">Motor protein</keyword>
<comment type="caution">
    <text evidence="11">The sequence shown here is derived from an EMBL/GenBank/DDBJ whole genome shotgun (WGS) entry which is preliminary data.</text>
</comment>
<evidence type="ECO:0000256" key="4">
    <source>
        <dbReference type="ARBA" id="ARBA00023054"/>
    </source>
</evidence>
<proteinExistence type="inferred from homology"/>
<dbReference type="InterPro" id="IPR019821">
    <property type="entry name" value="Kinesin_motor_CS"/>
</dbReference>
<protein>
    <submittedName>
        <fullName evidence="11">Centromere-associated protein E</fullName>
    </submittedName>
</protein>
<reference evidence="11 12" key="1">
    <citation type="journal article" date="2019" name="Sci. Rep.">
        <title>Orb-weaving spider Araneus ventricosus genome elucidates the spidroin gene catalogue.</title>
        <authorList>
            <person name="Kono N."/>
            <person name="Nakamura H."/>
            <person name="Ohtoshi R."/>
            <person name="Moran D.A.P."/>
            <person name="Shinohara A."/>
            <person name="Yoshida Y."/>
            <person name="Fujiwara M."/>
            <person name="Mori M."/>
            <person name="Tomita M."/>
            <person name="Arakawa K."/>
        </authorList>
    </citation>
    <scope>NUCLEOTIDE SEQUENCE [LARGE SCALE GENOMIC DNA]</scope>
</reference>
<comment type="similarity">
    <text evidence="7">Belongs to the TRAFAC class myosin-kinesin ATPase superfamily. Kinesin family.</text>
</comment>
<feature type="coiled-coil region" evidence="8">
    <location>
        <begin position="770"/>
        <end position="818"/>
    </location>
</feature>
<dbReference type="GO" id="GO:0003777">
    <property type="term" value="F:microtubule motor activity"/>
    <property type="evidence" value="ECO:0007669"/>
    <property type="project" value="InterPro"/>
</dbReference>
<feature type="region of interest" description="Disordered" evidence="9">
    <location>
        <begin position="1405"/>
        <end position="1433"/>
    </location>
</feature>
<dbReference type="InterPro" id="IPR001752">
    <property type="entry name" value="Kinesin_motor_dom"/>
</dbReference>
<dbReference type="SMART" id="SM00129">
    <property type="entry name" value="KISc"/>
    <property type="match status" value="1"/>
</dbReference>
<dbReference type="GO" id="GO:0008017">
    <property type="term" value="F:microtubule binding"/>
    <property type="evidence" value="ECO:0007669"/>
    <property type="project" value="InterPro"/>
</dbReference>
<dbReference type="SUPFAM" id="SSF52540">
    <property type="entry name" value="P-loop containing nucleoside triphosphate hydrolases"/>
    <property type="match status" value="1"/>
</dbReference>
<keyword evidence="6" id="KW-0206">Cytoskeleton</keyword>
<evidence type="ECO:0000256" key="3">
    <source>
        <dbReference type="ARBA" id="ARBA00022840"/>
    </source>
</evidence>
<keyword evidence="4 8" id="KW-0175">Coiled coil</keyword>
<evidence type="ECO:0000313" key="11">
    <source>
        <dbReference type="EMBL" id="GBM44519.1"/>
    </source>
</evidence>
<dbReference type="PROSITE" id="PS50067">
    <property type="entry name" value="KINESIN_MOTOR_2"/>
    <property type="match status" value="1"/>
</dbReference>
<dbReference type="InterPro" id="IPR027640">
    <property type="entry name" value="Kinesin-like_fam"/>
</dbReference>
<feature type="coiled-coil region" evidence="8">
    <location>
        <begin position="1081"/>
        <end position="1122"/>
    </location>
</feature>
<evidence type="ECO:0000259" key="10">
    <source>
        <dbReference type="PROSITE" id="PS50067"/>
    </source>
</evidence>
<dbReference type="FunFam" id="3.40.850.10:FF:000177">
    <property type="entry name" value="Kinesin-like protein"/>
    <property type="match status" value="1"/>
</dbReference>
<accession>A0A4Y2FVW8</accession>
<dbReference type="Pfam" id="PF00225">
    <property type="entry name" value="Kinesin"/>
    <property type="match status" value="1"/>
</dbReference>
<gene>
    <name evidence="11" type="primary">CENPE_1</name>
    <name evidence="11" type="ORF">AVEN_192548_1</name>
</gene>
<name>A0A4Y2FVW8_ARAVE</name>
<dbReference type="Gene3D" id="3.40.850.10">
    <property type="entry name" value="Kinesin motor domain"/>
    <property type="match status" value="1"/>
</dbReference>
<feature type="coiled-coil region" evidence="8">
    <location>
        <begin position="1176"/>
        <end position="1252"/>
    </location>
</feature>
<feature type="region of interest" description="Disordered" evidence="9">
    <location>
        <begin position="445"/>
        <end position="464"/>
    </location>
</feature>
<keyword evidence="6" id="KW-0963">Cytoplasm</keyword>
<evidence type="ECO:0000256" key="9">
    <source>
        <dbReference type="SAM" id="MobiDB-lite"/>
    </source>
</evidence>
<dbReference type="PROSITE" id="PS00411">
    <property type="entry name" value="KINESIN_MOTOR_1"/>
    <property type="match status" value="1"/>
</dbReference>
<feature type="binding site" evidence="7">
    <location>
        <begin position="80"/>
        <end position="87"/>
    </location>
    <ligand>
        <name>ATP</name>
        <dbReference type="ChEBI" id="CHEBI:30616"/>
    </ligand>
</feature>
<dbReference type="InterPro" id="IPR036961">
    <property type="entry name" value="Kinesin_motor_dom_sf"/>
</dbReference>
<evidence type="ECO:0000256" key="6">
    <source>
        <dbReference type="ARBA" id="ARBA00023212"/>
    </source>
</evidence>